<dbReference type="Pfam" id="PF07676">
    <property type="entry name" value="PD40"/>
    <property type="match status" value="1"/>
</dbReference>
<dbReference type="EMBL" id="JBHUHR010000048">
    <property type="protein sequence ID" value="MFD2037339.1"/>
    <property type="molecule type" value="Genomic_DNA"/>
</dbReference>
<dbReference type="PROSITE" id="PS51257">
    <property type="entry name" value="PROKAR_LIPOPROTEIN"/>
    <property type="match status" value="1"/>
</dbReference>
<feature type="chain" id="PRO_5045379632" evidence="4">
    <location>
        <begin position="24"/>
        <end position="590"/>
    </location>
</feature>
<keyword evidence="4" id="KW-0732">Signal</keyword>
<dbReference type="Pfam" id="PF00691">
    <property type="entry name" value="OmpA"/>
    <property type="match status" value="1"/>
</dbReference>
<dbReference type="SUPFAM" id="SSF103088">
    <property type="entry name" value="OmpA-like"/>
    <property type="match status" value="1"/>
</dbReference>
<dbReference type="CDD" id="cd07185">
    <property type="entry name" value="OmpA_C-like"/>
    <property type="match status" value="1"/>
</dbReference>
<evidence type="ECO:0000256" key="1">
    <source>
        <dbReference type="ARBA" id="ARBA00004370"/>
    </source>
</evidence>
<evidence type="ECO:0000256" key="3">
    <source>
        <dbReference type="PROSITE-ProRule" id="PRU00473"/>
    </source>
</evidence>
<dbReference type="InterPro" id="IPR036737">
    <property type="entry name" value="OmpA-like_sf"/>
</dbReference>
<dbReference type="InterPro" id="IPR011659">
    <property type="entry name" value="WD40"/>
</dbReference>
<comment type="caution">
    <text evidence="6">The sequence shown here is derived from an EMBL/GenBank/DDBJ whole genome shotgun (WGS) entry which is preliminary data.</text>
</comment>
<accession>A0ABW4VRP1</accession>
<dbReference type="SUPFAM" id="SSF82171">
    <property type="entry name" value="DPP6 N-terminal domain-like"/>
    <property type="match status" value="1"/>
</dbReference>
<proteinExistence type="predicted"/>
<evidence type="ECO:0000313" key="6">
    <source>
        <dbReference type="EMBL" id="MFD2037339.1"/>
    </source>
</evidence>
<keyword evidence="2 3" id="KW-0472">Membrane</keyword>
<organism evidence="6 7">
    <name type="scientific">Belliella marina</name>
    <dbReference type="NCBI Taxonomy" id="1644146"/>
    <lineage>
        <taxon>Bacteria</taxon>
        <taxon>Pseudomonadati</taxon>
        <taxon>Bacteroidota</taxon>
        <taxon>Cytophagia</taxon>
        <taxon>Cytophagales</taxon>
        <taxon>Cyclobacteriaceae</taxon>
        <taxon>Belliella</taxon>
    </lineage>
</organism>
<name>A0ABW4VRP1_9BACT</name>
<dbReference type="RefSeq" id="WP_376889146.1">
    <property type="nucleotide sequence ID" value="NZ_JBHUHR010000048.1"/>
</dbReference>
<feature type="non-terminal residue" evidence="6">
    <location>
        <position position="590"/>
    </location>
</feature>
<feature type="domain" description="OmpA-like" evidence="5">
    <location>
        <begin position="521"/>
        <end position="590"/>
    </location>
</feature>
<protein>
    <submittedName>
        <fullName evidence="6">OmpA family protein</fullName>
    </submittedName>
</protein>
<dbReference type="Gene3D" id="3.30.1330.60">
    <property type="entry name" value="OmpA-like domain"/>
    <property type="match status" value="1"/>
</dbReference>
<dbReference type="InterPro" id="IPR006664">
    <property type="entry name" value="OMP_bac"/>
</dbReference>
<dbReference type="Proteomes" id="UP001597361">
    <property type="component" value="Unassembled WGS sequence"/>
</dbReference>
<dbReference type="PRINTS" id="PR01021">
    <property type="entry name" value="OMPADOMAIN"/>
</dbReference>
<dbReference type="InterPro" id="IPR006665">
    <property type="entry name" value="OmpA-like"/>
</dbReference>
<dbReference type="PROSITE" id="PS51123">
    <property type="entry name" value="OMPA_2"/>
    <property type="match status" value="1"/>
</dbReference>
<comment type="subcellular location">
    <subcellularLocation>
        <location evidence="1">Membrane</location>
    </subcellularLocation>
</comment>
<sequence>MKKNYRIIILCFLVFGCLHHAGAQNQMLRYADGQVELGNFHHAAEIYAQAFGKKETYHSAKGAAQSFDKLKDYSNSHKWWEKVVEFPGESTMEDMESYLVSSYVVGQEEVAKEKLASLGYAVEDFEQSKVDMILASHSASSRLELEYLSDLNSSTAADFTGAKDGDGNFYFVSDREEIIDSKPMPLIRFDAKNKIFNKNIYDWTGREYLKIYKRDSNNNIGEVKVERDDFLHISDPAIAMIDGSEYMFFTATRNVPKVKKQKSHTVHPELFFGKLIDGEIVDIQDFPYNNIYGHSIITPFVDSGSNRLYFSSDMEGGFGGFDIYFVEFDGDLSFSNPNNLGDLVNSPGNERDPFLFEERFYFSSDGNEGFGGFDIFQADSKGDGMLFNLSNLGAPINSIKDDFGYRKFDKDEIYLSSNRLGDTGLDNIYKLALEFRQLLVRVVDCDGELVKDYDLQVVGNQGNKLDMIPNDKGEYIGDLEAETDYLLNLAKGGHFSVEDRSITTTDMEPGIIERNYRLIRIPSDMLVYTDIIYYNLDKSDIRRDADQIIAKVHSLMEKYKFLDLKVSSHTDSRASHEYNEALSKRRAEAV</sequence>
<reference evidence="7" key="1">
    <citation type="journal article" date="2019" name="Int. J. Syst. Evol. Microbiol.">
        <title>The Global Catalogue of Microorganisms (GCM) 10K type strain sequencing project: providing services to taxonomists for standard genome sequencing and annotation.</title>
        <authorList>
            <consortium name="The Broad Institute Genomics Platform"/>
            <consortium name="The Broad Institute Genome Sequencing Center for Infectious Disease"/>
            <person name="Wu L."/>
            <person name="Ma J."/>
        </authorList>
    </citation>
    <scope>NUCLEOTIDE SEQUENCE [LARGE SCALE GENOMIC DNA]</scope>
    <source>
        <strain evidence="7">CGMCC 1.15180</strain>
    </source>
</reference>
<evidence type="ECO:0000256" key="4">
    <source>
        <dbReference type="SAM" id="SignalP"/>
    </source>
</evidence>
<evidence type="ECO:0000313" key="7">
    <source>
        <dbReference type="Proteomes" id="UP001597361"/>
    </source>
</evidence>
<feature type="signal peptide" evidence="4">
    <location>
        <begin position="1"/>
        <end position="23"/>
    </location>
</feature>
<evidence type="ECO:0000256" key="2">
    <source>
        <dbReference type="ARBA" id="ARBA00023136"/>
    </source>
</evidence>
<evidence type="ECO:0000259" key="5">
    <source>
        <dbReference type="PROSITE" id="PS51123"/>
    </source>
</evidence>
<keyword evidence="7" id="KW-1185">Reference proteome</keyword>
<gene>
    <name evidence="6" type="ORF">ACFSKL_21255</name>
</gene>